<dbReference type="SMART" id="SM00255">
    <property type="entry name" value="TIR"/>
    <property type="match status" value="1"/>
</dbReference>
<dbReference type="AlphaFoldDB" id="A0AAD3H2W1"/>
<name>A0AAD3H2W1_9STRA</name>
<dbReference type="Gene3D" id="3.40.50.10140">
    <property type="entry name" value="Toll/interleukin-1 receptor homology (TIR) domain"/>
    <property type="match status" value="1"/>
</dbReference>
<dbReference type="InterPro" id="IPR016024">
    <property type="entry name" value="ARM-type_fold"/>
</dbReference>
<accession>A0AAD3H2W1</accession>
<feature type="domain" description="TIR" evidence="2">
    <location>
        <begin position="570"/>
        <end position="702"/>
    </location>
</feature>
<evidence type="ECO:0000259" key="2">
    <source>
        <dbReference type="PROSITE" id="PS50104"/>
    </source>
</evidence>
<protein>
    <recommendedName>
        <fullName evidence="2">TIR domain-containing protein</fullName>
    </recommendedName>
</protein>
<dbReference type="SUPFAM" id="SSF48371">
    <property type="entry name" value="ARM repeat"/>
    <property type="match status" value="1"/>
</dbReference>
<dbReference type="PANTHER" id="PTHR47508">
    <property type="entry name" value="SAM DOMAIN-CONTAINING PROTEIN-RELATED"/>
    <property type="match status" value="1"/>
</dbReference>
<dbReference type="InterPro" id="IPR000157">
    <property type="entry name" value="TIR_dom"/>
</dbReference>
<dbReference type="PROSITE" id="PS50104">
    <property type="entry name" value="TIR"/>
    <property type="match status" value="1"/>
</dbReference>
<dbReference type="Proteomes" id="UP001054902">
    <property type="component" value="Unassembled WGS sequence"/>
</dbReference>
<sequence>MEGDHLSKGSLETLNLLSEKLKSYSFNEEQDDVDSTYAQINETLLVLFTLLFEFTEPGMVKVVEKCGESLVELLSLEESFQLESDVKVEVTNQVLLVISALCNYDLARSKLVELTNIMKICVDAFPKLQGEEAKFVGMRDKILSCLSTLVRGFVLEAVEAGIVEEMVALLKNENCISDQKGAAGIILSLIEPEKGQLIGARVLFTGVVQILLETFARPVPKDSNANDRASHRNLQIIGLRILACILRHQELARTSAIQFFVTRQGEIHLQSIIEHAKDTSNVSRWLFAGEILMWLSSEPTCWGLLGRLGSKQALYNIAAEVDPYEKWTTLINQSVSLKCFPLLLTSTSIFQREQHAFLALWMNRYTNGGFDVSYDAHETRSKICTKDWIAFATTLLASPDPVTRMHANATLQGMHGIPPSMKSRPDSASSRQSLEKRTSTSKSKQTSIRNVKRTSSSSTSQWHNYQHLLTKIGFEKSEEKLVIEALVAAKLPLHVILRSGINVSDLEGAFSKLQLGTKLALLDGMREMKRIHKASQAVVKEMVKRTKEKDIEIVEIKESSLANGDVDSGRNPSCFISYCWAQKEKVKALKALLEDHGIRCWIDEQQLEGGSMLFEEIDDGISASSVIISCLSPEYTKSINCQREFLLASDRKKTTIPVILEDLESWPPRGSMGPLLAGKLYIKVDEDAIKQREKSSEIRQLVQSVIQVVNTAA</sequence>
<dbReference type="Pfam" id="PF13676">
    <property type="entry name" value="TIR_2"/>
    <property type="match status" value="1"/>
</dbReference>
<dbReference type="InterPro" id="IPR011989">
    <property type="entry name" value="ARM-like"/>
</dbReference>
<keyword evidence="4" id="KW-1185">Reference proteome</keyword>
<dbReference type="SUPFAM" id="SSF52200">
    <property type="entry name" value="Toll/Interleukin receptor TIR domain"/>
    <property type="match status" value="1"/>
</dbReference>
<reference evidence="3 4" key="1">
    <citation type="journal article" date="2021" name="Sci. Rep.">
        <title>The genome of the diatom Chaetoceros tenuissimus carries an ancient integrated fragment of an extant virus.</title>
        <authorList>
            <person name="Hongo Y."/>
            <person name="Kimura K."/>
            <person name="Takaki Y."/>
            <person name="Yoshida Y."/>
            <person name="Baba S."/>
            <person name="Kobayashi G."/>
            <person name="Nagasaki K."/>
            <person name="Hano T."/>
            <person name="Tomaru Y."/>
        </authorList>
    </citation>
    <scope>NUCLEOTIDE SEQUENCE [LARGE SCALE GENOMIC DNA]</scope>
    <source>
        <strain evidence="3 4">NIES-3715</strain>
    </source>
</reference>
<dbReference type="InterPro" id="IPR035897">
    <property type="entry name" value="Toll_tir_struct_dom_sf"/>
</dbReference>
<gene>
    <name evidence="3" type="ORF">CTEN210_04375</name>
</gene>
<dbReference type="Gene3D" id="1.25.10.10">
    <property type="entry name" value="Leucine-rich Repeat Variant"/>
    <property type="match status" value="1"/>
</dbReference>
<evidence type="ECO:0000256" key="1">
    <source>
        <dbReference type="SAM" id="MobiDB-lite"/>
    </source>
</evidence>
<comment type="caution">
    <text evidence="3">The sequence shown here is derived from an EMBL/GenBank/DDBJ whole genome shotgun (WGS) entry which is preliminary data.</text>
</comment>
<evidence type="ECO:0000313" key="3">
    <source>
        <dbReference type="EMBL" id="GFH47899.1"/>
    </source>
</evidence>
<feature type="region of interest" description="Disordered" evidence="1">
    <location>
        <begin position="412"/>
        <end position="458"/>
    </location>
</feature>
<proteinExistence type="predicted"/>
<dbReference type="EMBL" id="BLLK01000025">
    <property type="protein sequence ID" value="GFH47899.1"/>
    <property type="molecule type" value="Genomic_DNA"/>
</dbReference>
<dbReference type="GO" id="GO:0007165">
    <property type="term" value="P:signal transduction"/>
    <property type="evidence" value="ECO:0007669"/>
    <property type="project" value="InterPro"/>
</dbReference>
<evidence type="ECO:0000313" key="4">
    <source>
        <dbReference type="Proteomes" id="UP001054902"/>
    </source>
</evidence>
<dbReference type="PANTHER" id="PTHR47508:SF1">
    <property type="entry name" value="NON-SPECIFIC SERINE_THREONINE PROTEIN KINASE"/>
    <property type="match status" value="1"/>
</dbReference>
<organism evidence="3 4">
    <name type="scientific">Chaetoceros tenuissimus</name>
    <dbReference type="NCBI Taxonomy" id="426638"/>
    <lineage>
        <taxon>Eukaryota</taxon>
        <taxon>Sar</taxon>
        <taxon>Stramenopiles</taxon>
        <taxon>Ochrophyta</taxon>
        <taxon>Bacillariophyta</taxon>
        <taxon>Coscinodiscophyceae</taxon>
        <taxon>Chaetocerotophycidae</taxon>
        <taxon>Chaetocerotales</taxon>
        <taxon>Chaetocerotaceae</taxon>
        <taxon>Chaetoceros</taxon>
    </lineage>
</organism>